<gene>
    <name evidence="2" type="ORF">K7G82_19065</name>
</gene>
<dbReference type="InterPro" id="IPR011032">
    <property type="entry name" value="GroES-like_sf"/>
</dbReference>
<dbReference type="PANTHER" id="PTHR43677:SF4">
    <property type="entry name" value="QUINONE OXIDOREDUCTASE-LIKE PROTEIN 2"/>
    <property type="match status" value="1"/>
</dbReference>
<sequence length="335" mass="34543">MRTLLSTRCGGPETLELKHLARPVPGPGQILIRVASCGINYPDVLIIEDRYQHRPPRPFAPGGEVSGVIAAIGEGVAGFAPGDRVAALTYIGGLADHVACDAAMAMKLPDDLPGPEAAMLMSTYATSYHALVDRGRISPGDRVVILGAAGGVGLAAVEIAAALGATVLALVSSPEKADAVRAAGAAHVIVHDGEPRDAASAKAMTGLIREALGDDGADIVYDPVGGGFAEPAVRAMAWNGRYLVVGFVAGIPSVPFNLPLLKGCEIVGVFMGGFAARDPDGYAANLRALFDLYSAGRLRPHISARYPLARGGDAIAVLRDRQAIGKIVVDMDEVA</sequence>
<evidence type="ECO:0000313" key="3">
    <source>
        <dbReference type="Proteomes" id="UP000706039"/>
    </source>
</evidence>
<dbReference type="CDD" id="cd08241">
    <property type="entry name" value="QOR1"/>
    <property type="match status" value="1"/>
</dbReference>
<dbReference type="InterPro" id="IPR020843">
    <property type="entry name" value="ER"/>
</dbReference>
<comment type="caution">
    <text evidence="2">The sequence shown here is derived from an EMBL/GenBank/DDBJ whole genome shotgun (WGS) entry which is preliminary data.</text>
</comment>
<evidence type="ECO:0000259" key="1">
    <source>
        <dbReference type="SMART" id="SM00829"/>
    </source>
</evidence>
<organism evidence="2 3">
    <name type="scientific">Sphingomonas colocasiae</name>
    <dbReference type="NCBI Taxonomy" id="1848973"/>
    <lineage>
        <taxon>Bacteria</taxon>
        <taxon>Pseudomonadati</taxon>
        <taxon>Pseudomonadota</taxon>
        <taxon>Alphaproteobacteria</taxon>
        <taxon>Sphingomonadales</taxon>
        <taxon>Sphingomonadaceae</taxon>
        <taxon>Sphingomonas</taxon>
    </lineage>
</organism>
<dbReference type="Proteomes" id="UP000706039">
    <property type="component" value="Unassembled WGS sequence"/>
</dbReference>
<dbReference type="EMBL" id="JAINVV010000009">
    <property type="protein sequence ID" value="MBY8824414.1"/>
    <property type="molecule type" value="Genomic_DNA"/>
</dbReference>
<dbReference type="Gene3D" id="3.40.50.720">
    <property type="entry name" value="NAD(P)-binding Rossmann-like Domain"/>
    <property type="match status" value="1"/>
</dbReference>
<proteinExistence type="predicted"/>
<keyword evidence="3" id="KW-1185">Reference proteome</keyword>
<reference evidence="2 3" key="1">
    <citation type="submission" date="2021-08" db="EMBL/GenBank/DDBJ databases">
        <authorList>
            <person name="Tuo L."/>
        </authorList>
    </citation>
    <scope>NUCLEOTIDE SEQUENCE [LARGE SCALE GENOMIC DNA]</scope>
    <source>
        <strain evidence="2 3">JCM 31229</strain>
    </source>
</reference>
<dbReference type="InterPro" id="IPR051397">
    <property type="entry name" value="Zn-ADH-like_protein"/>
</dbReference>
<dbReference type="Gene3D" id="3.90.180.10">
    <property type="entry name" value="Medium-chain alcohol dehydrogenases, catalytic domain"/>
    <property type="match status" value="1"/>
</dbReference>
<feature type="domain" description="Enoyl reductase (ER)" evidence="1">
    <location>
        <begin position="10"/>
        <end position="329"/>
    </location>
</feature>
<dbReference type="InterPro" id="IPR013149">
    <property type="entry name" value="ADH-like_C"/>
</dbReference>
<dbReference type="SUPFAM" id="SSF50129">
    <property type="entry name" value="GroES-like"/>
    <property type="match status" value="1"/>
</dbReference>
<name>A0ABS7PWQ3_9SPHN</name>
<dbReference type="InterPro" id="IPR013154">
    <property type="entry name" value="ADH-like_N"/>
</dbReference>
<dbReference type="InterPro" id="IPR036291">
    <property type="entry name" value="NAD(P)-bd_dom_sf"/>
</dbReference>
<protein>
    <submittedName>
        <fullName evidence="2">NADPH:quinone oxidoreductase family protein</fullName>
    </submittedName>
</protein>
<dbReference type="Pfam" id="PF08240">
    <property type="entry name" value="ADH_N"/>
    <property type="match status" value="1"/>
</dbReference>
<accession>A0ABS7PWQ3</accession>
<dbReference type="PANTHER" id="PTHR43677">
    <property type="entry name" value="SHORT-CHAIN DEHYDROGENASE/REDUCTASE"/>
    <property type="match status" value="1"/>
</dbReference>
<evidence type="ECO:0000313" key="2">
    <source>
        <dbReference type="EMBL" id="MBY8824414.1"/>
    </source>
</evidence>
<dbReference type="SUPFAM" id="SSF51735">
    <property type="entry name" value="NAD(P)-binding Rossmann-fold domains"/>
    <property type="match status" value="1"/>
</dbReference>
<dbReference type="SMART" id="SM00829">
    <property type="entry name" value="PKS_ER"/>
    <property type="match status" value="1"/>
</dbReference>
<dbReference type="Pfam" id="PF00107">
    <property type="entry name" value="ADH_zinc_N"/>
    <property type="match status" value="1"/>
</dbReference>